<gene>
    <name evidence="3" type="ORF">P7K49_026116</name>
</gene>
<accession>A0ABQ9UJ22</accession>
<keyword evidence="4" id="KW-1185">Reference proteome</keyword>
<evidence type="ECO:0000313" key="4">
    <source>
        <dbReference type="Proteomes" id="UP001266305"/>
    </source>
</evidence>
<proteinExistence type="predicted"/>
<evidence type="ECO:0000256" key="1">
    <source>
        <dbReference type="SAM" id="MobiDB-lite"/>
    </source>
</evidence>
<feature type="domain" description="Protein-tyrosine phosphatase receptor IA-2 ectodomain" evidence="2">
    <location>
        <begin position="33"/>
        <end position="65"/>
    </location>
</feature>
<dbReference type="Proteomes" id="UP001266305">
    <property type="component" value="Unassembled WGS sequence"/>
</dbReference>
<sequence length="94" mass="10208">MAVLCGHEVYLSLGTDLAFLIRFEMAGHDIQFLLHAGVLGPAVTFKVSANVQNVTTADVQKATGEAPSMHTRTHTQRAHTRTHTGTHTARAERT</sequence>
<feature type="compositionally biased region" description="Basic residues" evidence="1">
    <location>
        <begin position="71"/>
        <end position="84"/>
    </location>
</feature>
<organism evidence="3 4">
    <name type="scientific">Saguinus oedipus</name>
    <name type="common">Cotton-top tamarin</name>
    <name type="synonym">Oedipomidas oedipus</name>
    <dbReference type="NCBI Taxonomy" id="9490"/>
    <lineage>
        <taxon>Eukaryota</taxon>
        <taxon>Metazoa</taxon>
        <taxon>Chordata</taxon>
        <taxon>Craniata</taxon>
        <taxon>Vertebrata</taxon>
        <taxon>Euteleostomi</taxon>
        <taxon>Mammalia</taxon>
        <taxon>Eutheria</taxon>
        <taxon>Euarchontoglires</taxon>
        <taxon>Primates</taxon>
        <taxon>Haplorrhini</taxon>
        <taxon>Platyrrhini</taxon>
        <taxon>Cebidae</taxon>
        <taxon>Callitrichinae</taxon>
        <taxon>Saguinus</taxon>
    </lineage>
</organism>
<evidence type="ECO:0000313" key="3">
    <source>
        <dbReference type="EMBL" id="KAK2097082.1"/>
    </source>
</evidence>
<dbReference type="Pfam" id="PF11548">
    <property type="entry name" value="Receptor_IA-2"/>
    <property type="match status" value="1"/>
</dbReference>
<dbReference type="InterPro" id="IPR038112">
    <property type="entry name" value="Receptor_IA-2_ectodomain_sf"/>
</dbReference>
<protein>
    <recommendedName>
        <fullName evidence="2">Protein-tyrosine phosphatase receptor IA-2 ectodomain domain-containing protein</fullName>
    </recommendedName>
</protein>
<feature type="region of interest" description="Disordered" evidence="1">
    <location>
        <begin position="60"/>
        <end position="94"/>
    </location>
</feature>
<reference evidence="3 4" key="1">
    <citation type="submission" date="2023-05" db="EMBL/GenBank/DDBJ databases">
        <title>B98-5 Cell Line De Novo Hybrid Assembly: An Optical Mapping Approach.</title>
        <authorList>
            <person name="Kananen K."/>
            <person name="Auerbach J.A."/>
            <person name="Kautto E."/>
            <person name="Blachly J.S."/>
        </authorList>
    </citation>
    <scope>NUCLEOTIDE SEQUENCE [LARGE SCALE GENOMIC DNA]</scope>
    <source>
        <strain evidence="3">B95-8</strain>
        <tissue evidence="3">Cell line</tissue>
    </source>
</reference>
<dbReference type="InterPro" id="IPR021613">
    <property type="entry name" value="Receptor_IA-2_dom"/>
</dbReference>
<dbReference type="Gene3D" id="3.30.70.2470">
    <property type="entry name" value="Protein-tyrosine phosphatase receptor IA-2 ectodomain"/>
    <property type="match status" value="1"/>
</dbReference>
<comment type="caution">
    <text evidence="3">The sequence shown here is derived from an EMBL/GenBank/DDBJ whole genome shotgun (WGS) entry which is preliminary data.</text>
</comment>
<evidence type="ECO:0000259" key="2">
    <source>
        <dbReference type="Pfam" id="PF11548"/>
    </source>
</evidence>
<dbReference type="EMBL" id="JASSZA010000012">
    <property type="protein sequence ID" value="KAK2097082.1"/>
    <property type="molecule type" value="Genomic_DNA"/>
</dbReference>
<name>A0ABQ9UJ22_SAGOE</name>